<reference evidence="3" key="1">
    <citation type="submission" date="2023-10" db="EMBL/GenBank/DDBJ databases">
        <title>Genome assembly of Pristionchus species.</title>
        <authorList>
            <person name="Yoshida K."/>
            <person name="Sommer R.J."/>
        </authorList>
    </citation>
    <scope>NUCLEOTIDE SEQUENCE</scope>
    <source>
        <strain evidence="3">RS5133</strain>
    </source>
</reference>
<gene>
    <name evidence="3" type="ORF">PFISCL1PPCAC_710</name>
</gene>
<feature type="region of interest" description="Disordered" evidence="1">
    <location>
        <begin position="65"/>
        <end position="93"/>
    </location>
</feature>
<evidence type="ECO:0000313" key="3">
    <source>
        <dbReference type="EMBL" id="GMT09413.1"/>
    </source>
</evidence>
<comment type="caution">
    <text evidence="3">The sequence shown here is derived from an EMBL/GenBank/DDBJ whole genome shotgun (WGS) entry which is preliminary data.</text>
</comment>
<feature type="transmembrane region" description="Helical" evidence="2">
    <location>
        <begin position="169"/>
        <end position="187"/>
    </location>
</feature>
<dbReference type="EMBL" id="BTSY01000001">
    <property type="protein sequence ID" value="GMT09413.1"/>
    <property type="molecule type" value="Genomic_DNA"/>
</dbReference>
<accession>A0AAV5UT74</accession>
<feature type="compositionally biased region" description="Basic residues" evidence="1">
    <location>
        <begin position="82"/>
        <end position="93"/>
    </location>
</feature>
<name>A0AAV5UT74_9BILA</name>
<evidence type="ECO:0000256" key="1">
    <source>
        <dbReference type="SAM" id="MobiDB-lite"/>
    </source>
</evidence>
<feature type="transmembrane region" description="Helical" evidence="2">
    <location>
        <begin position="130"/>
        <end position="148"/>
    </location>
</feature>
<proteinExistence type="predicted"/>
<keyword evidence="2" id="KW-1133">Transmembrane helix</keyword>
<feature type="transmembrane region" description="Helical" evidence="2">
    <location>
        <begin position="101"/>
        <end position="124"/>
    </location>
</feature>
<keyword evidence="4" id="KW-1185">Reference proteome</keyword>
<dbReference type="Proteomes" id="UP001432322">
    <property type="component" value="Unassembled WGS sequence"/>
</dbReference>
<keyword evidence="2" id="KW-0812">Transmembrane</keyword>
<organism evidence="3 4">
    <name type="scientific">Pristionchus fissidentatus</name>
    <dbReference type="NCBI Taxonomy" id="1538716"/>
    <lineage>
        <taxon>Eukaryota</taxon>
        <taxon>Metazoa</taxon>
        <taxon>Ecdysozoa</taxon>
        <taxon>Nematoda</taxon>
        <taxon>Chromadorea</taxon>
        <taxon>Rhabditida</taxon>
        <taxon>Rhabditina</taxon>
        <taxon>Diplogasteromorpha</taxon>
        <taxon>Diplogasteroidea</taxon>
        <taxon>Neodiplogasteridae</taxon>
        <taxon>Pristionchus</taxon>
    </lineage>
</organism>
<protein>
    <submittedName>
        <fullName evidence="3">Uncharacterized protein</fullName>
    </submittedName>
</protein>
<sequence>SVLGTLPTRPEALPEMPGILACLGHAGWMLLIAMASVLVNKYVSPFSLAFCLACLAVYSRKEEPANRQGVQNNQRPEEKKSAKTPKTKKTKTNQKTHFGSLIKLILSALWEHFSWLLTTLWSFMPDKTASLLYLFEFFLVAFLARLMFDGTIASENDRIHTSDHCTMSRWVTLVSSSITTLFCMFGAHSMLVTLSTHREAWMKDEPWLLTFIGLGIDVIVNTTFREYSKQPVDCSVDAMRQRIPDEFFIDCQVTVFGRILDLV</sequence>
<evidence type="ECO:0000313" key="4">
    <source>
        <dbReference type="Proteomes" id="UP001432322"/>
    </source>
</evidence>
<feature type="transmembrane region" description="Helical" evidence="2">
    <location>
        <begin position="18"/>
        <end position="36"/>
    </location>
</feature>
<feature type="transmembrane region" description="Helical" evidence="2">
    <location>
        <begin position="207"/>
        <end position="224"/>
    </location>
</feature>
<dbReference type="AlphaFoldDB" id="A0AAV5UT74"/>
<evidence type="ECO:0000256" key="2">
    <source>
        <dbReference type="SAM" id="Phobius"/>
    </source>
</evidence>
<keyword evidence="2" id="KW-0472">Membrane</keyword>
<feature type="non-terminal residue" evidence="3">
    <location>
        <position position="1"/>
    </location>
</feature>